<dbReference type="eggNOG" id="ENOG502RZJ4">
    <property type="taxonomic scope" value="Eukaryota"/>
</dbReference>
<reference evidence="5" key="1">
    <citation type="submission" date="2011-05" db="EMBL/GenBank/DDBJ databases">
        <authorList>
            <person name="Richards S.R."/>
            <person name="Qu J."/>
            <person name="Jiang H."/>
            <person name="Jhangiani S.N."/>
            <person name="Agravi P."/>
            <person name="Goodspeed R."/>
            <person name="Gross S."/>
            <person name="Mandapat C."/>
            <person name="Jackson L."/>
            <person name="Mathew T."/>
            <person name="Pu L."/>
            <person name="Thornton R."/>
            <person name="Saada N."/>
            <person name="Wilczek-Boney K.B."/>
            <person name="Lee S."/>
            <person name="Kovar C."/>
            <person name="Wu Y."/>
            <person name="Scherer S.E."/>
            <person name="Worley K.C."/>
            <person name="Muzny D.M."/>
            <person name="Gibbs R."/>
        </authorList>
    </citation>
    <scope>NUCLEOTIDE SEQUENCE</scope>
    <source>
        <strain evidence="5">Brora</strain>
    </source>
</reference>
<evidence type="ECO:0000256" key="1">
    <source>
        <dbReference type="PROSITE-ProRule" id="PRU00497"/>
    </source>
</evidence>
<feature type="chain" id="PRO_5004590598" evidence="3">
    <location>
        <begin position="20"/>
        <end position="595"/>
    </location>
</feature>
<feature type="region of interest" description="Disordered" evidence="2">
    <location>
        <begin position="381"/>
        <end position="444"/>
    </location>
</feature>
<keyword evidence="3" id="KW-0732">Signal</keyword>
<feature type="region of interest" description="Disordered" evidence="2">
    <location>
        <begin position="22"/>
        <end position="42"/>
    </location>
</feature>
<dbReference type="PANTHER" id="PTHR10380">
    <property type="entry name" value="CUTICLE PROTEIN"/>
    <property type="match status" value="1"/>
</dbReference>
<protein>
    <submittedName>
        <fullName evidence="4">Uncharacterized protein</fullName>
    </submittedName>
</protein>
<accession>T1JJA6</accession>
<proteinExistence type="predicted"/>
<dbReference type="Pfam" id="PF00379">
    <property type="entry name" value="Chitin_bind_4"/>
    <property type="match status" value="1"/>
</dbReference>
<feature type="region of interest" description="Disordered" evidence="2">
    <location>
        <begin position="104"/>
        <end position="186"/>
    </location>
</feature>
<dbReference type="HOGENOM" id="CLU_458797_0_0_1"/>
<name>T1JJA6_STRMM</name>
<evidence type="ECO:0000313" key="4">
    <source>
        <dbReference type="EnsemblMetazoa" id="SMAR013936-PA"/>
    </source>
</evidence>
<evidence type="ECO:0000256" key="3">
    <source>
        <dbReference type="SAM" id="SignalP"/>
    </source>
</evidence>
<dbReference type="Proteomes" id="UP000014500">
    <property type="component" value="Unassembled WGS sequence"/>
</dbReference>
<reference evidence="4" key="2">
    <citation type="submission" date="2015-02" db="UniProtKB">
        <authorList>
            <consortium name="EnsemblMetazoa"/>
        </authorList>
    </citation>
    <scope>IDENTIFICATION</scope>
</reference>
<feature type="region of interest" description="Disordered" evidence="2">
    <location>
        <begin position="211"/>
        <end position="320"/>
    </location>
</feature>
<feature type="compositionally biased region" description="Polar residues" evidence="2">
    <location>
        <begin position="30"/>
        <end position="41"/>
    </location>
</feature>
<dbReference type="PRINTS" id="PR00947">
    <property type="entry name" value="CUTICLE"/>
</dbReference>
<evidence type="ECO:0000256" key="2">
    <source>
        <dbReference type="SAM" id="MobiDB-lite"/>
    </source>
</evidence>
<dbReference type="InterPro" id="IPR050468">
    <property type="entry name" value="Cuticle_Struct_Prot"/>
</dbReference>
<dbReference type="EnsemblMetazoa" id="SMAR013936-RA">
    <property type="protein sequence ID" value="SMAR013936-PA"/>
    <property type="gene ID" value="SMAR013936"/>
</dbReference>
<dbReference type="EMBL" id="JH431361">
    <property type="status" value="NOT_ANNOTATED_CDS"/>
    <property type="molecule type" value="Genomic_DNA"/>
</dbReference>
<feature type="signal peptide" evidence="3">
    <location>
        <begin position="1"/>
        <end position="19"/>
    </location>
</feature>
<dbReference type="GO" id="GO:0062129">
    <property type="term" value="C:chitin-based extracellular matrix"/>
    <property type="evidence" value="ECO:0007669"/>
    <property type="project" value="TreeGrafter"/>
</dbReference>
<dbReference type="GO" id="GO:0008010">
    <property type="term" value="F:structural constituent of chitin-based larval cuticle"/>
    <property type="evidence" value="ECO:0007669"/>
    <property type="project" value="TreeGrafter"/>
</dbReference>
<feature type="region of interest" description="Disordered" evidence="2">
    <location>
        <begin position="477"/>
        <end position="497"/>
    </location>
</feature>
<feature type="compositionally biased region" description="Basic and acidic residues" evidence="2">
    <location>
        <begin position="220"/>
        <end position="229"/>
    </location>
</feature>
<organism evidence="4 5">
    <name type="scientific">Strigamia maritima</name>
    <name type="common">European centipede</name>
    <name type="synonym">Geophilus maritimus</name>
    <dbReference type="NCBI Taxonomy" id="126957"/>
    <lineage>
        <taxon>Eukaryota</taxon>
        <taxon>Metazoa</taxon>
        <taxon>Ecdysozoa</taxon>
        <taxon>Arthropoda</taxon>
        <taxon>Myriapoda</taxon>
        <taxon>Chilopoda</taxon>
        <taxon>Pleurostigmophora</taxon>
        <taxon>Geophilomorpha</taxon>
        <taxon>Linotaeniidae</taxon>
        <taxon>Strigamia</taxon>
    </lineage>
</organism>
<feature type="compositionally biased region" description="Low complexity" evidence="2">
    <location>
        <begin position="171"/>
        <end position="186"/>
    </location>
</feature>
<evidence type="ECO:0000313" key="5">
    <source>
        <dbReference type="Proteomes" id="UP000014500"/>
    </source>
</evidence>
<keyword evidence="5" id="KW-1185">Reference proteome</keyword>
<keyword evidence="1" id="KW-0193">Cuticle</keyword>
<dbReference type="PROSITE" id="PS51155">
    <property type="entry name" value="CHIT_BIND_RR_2"/>
    <property type="match status" value="1"/>
</dbReference>
<dbReference type="InterPro" id="IPR000618">
    <property type="entry name" value="Insect_cuticle"/>
</dbReference>
<feature type="compositionally biased region" description="Basic residues" evidence="2">
    <location>
        <begin position="154"/>
        <end position="170"/>
    </location>
</feature>
<dbReference type="PANTHER" id="PTHR10380:SF234">
    <property type="entry name" value="CUTICULAR PROTEIN 97EA, ISOFORM A"/>
    <property type="match status" value="1"/>
</dbReference>
<dbReference type="AlphaFoldDB" id="T1JJA6"/>
<sequence length="595" mass="67498">MLSKVAICLLASVLAIATAQRSGGRDEQRFSTQSSQASSPVTPVPILRQINEILEDGSYRFGYEGGDGSFRIETRQQDGTVQGKYGFRDADGQIRVVDYSATNETGFDAQGEHIPKGPPPARGRPDDFQDEIDYDEFTTVRPHTRRPTVPTTPRPRRTRPPTTKPRRRPAQQRPVQQRPVQQRPVQQFQQDFEIEQNLEDENQAFLLHGLQQSASHRPRRPDAPSRQNERPASQLPSDQLFLEPIPAPPPRSSTPVHQSNSGRVVARPVADSSFQVPRPRPQRPLRPQTQRTPTFEEFLDRPTNRPTNAPVRTRRPQHDPLESQFPIGLQSPQSTRHQFDDDINTARRLPQNRPSIIDDFQPKPIRPQRNRRPVTQLKTEFPKTRRPQTHQGSFFNEFETEVASPTPNNKRRPSQPSVEDVFDNFQTEPAPVTVKTRKPARRPSSQIFTHDTLPEDLPTQVAVPAFSRPIGTTHEIISNPANLHQSRPRPGRPDGSVIDDFLASVQREAPRPVAVTHHRPSFEFEEESRFLEGRQRRPQPLRSAEFDGAMGHTHGFVLQQRPAHHSLRSVNGPFVESAHLTQTVPGAPRPIVHNF</sequence>
<dbReference type="STRING" id="126957.T1JJA6"/>